<feature type="region of interest" description="Disordered" evidence="1">
    <location>
        <begin position="11"/>
        <end position="30"/>
    </location>
</feature>
<organism evidence="3 4">
    <name type="scientific">Riccia sorocarpa</name>
    <dbReference type="NCBI Taxonomy" id="122646"/>
    <lineage>
        <taxon>Eukaryota</taxon>
        <taxon>Viridiplantae</taxon>
        <taxon>Streptophyta</taxon>
        <taxon>Embryophyta</taxon>
        <taxon>Marchantiophyta</taxon>
        <taxon>Marchantiopsida</taxon>
        <taxon>Marchantiidae</taxon>
        <taxon>Marchantiales</taxon>
        <taxon>Ricciaceae</taxon>
        <taxon>Riccia</taxon>
    </lineage>
</organism>
<dbReference type="SUPFAM" id="SSF81383">
    <property type="entry name" value="F-box domain"/>
    <property type="match status" value="1"/>
</dbReference>
<gene>
    <name evidence="3" type="ORF">R1sor_017247</name>
</gene>
<dbReference type="PANTHER" id="PTHR31672">
    <property type="entry name" value="BNACNNG10540D PROTEIN"/>
    <property type="match status" value="1"/>
</dbReference>
<evidence type="ECO:0000256" key="1">
    <source>
        <dbReference type="SAM" id="MobiDB-lite"/>
    </source>
</evidence>
<evidence type="ECO:0000259" key="2">
    <source>
        <dbReference type="Pfam" id="PF00646"/>
    </source>
</evidence>
<dbReference type="AlphaFoldDB" id="A0ABD3I691"/>
<proteinExistence type="predicted"/>
<comment type="caution">
    <text evidence="3">The sequence shown here is derived from an EMBL/GenBank/DDBJ whole genome shotgun (WGS) entry which is preliminary data.</text>
</comment>
<protein>
    <recommendedName>
        <fullName evidence="2">F-box domain-containing protein</fullName>
    </recommendedName>
</protein>
<reference evidence="3 4" key="1">
    <citation type="submission" date="2024-09" db="EMBL/GenBank/DDBJ databases">
        <title>Chromosome-scale assembly of Riccia sorocarpa.</title>
        <authorList>
            <person name="Paukszto L."/>
        </authorList>
    </citation>
    <scope>NUCLEOTIDE SEQUENCE [LARGE SCALE GENOMIC DNA]</scope>
    <source>
        <strain evidence="3">LP-2024</strain>
        <tissue evidence="3">Aerial parts of the thallus</tissue>
    </source>
</reference>
<dbReference type="InterPro" id="IPR036047">
    <property type="entry name" value="F-box-like_dom_sf"/>
</dbReference>
<dbReference type="EMBL" id="JBJQOH010000001">
    <property type="protein sequence ID" value="KAL3699225.1"/>
    <property type="molecule type" value="Genomic_DNA"/>
</dbReference>
<feature type="compositionally biased region" description="Basic and acidic residues" evidence="1">
    <location>
        <begin position="11"/>
        <end position="20"/>
    </location>
</feature>
<feature type="compositionally biased region" description="Polar residues" evidence="1">
    <location>
        <begin position="21"/>
        <end position="30"/>
    </location>
</feature>
<name>A0ABD3I691_9MARC</name>
<keyword evidence="4" id="KW-1185">Reference proteome</keyword>
<dbReference type="Pfam" id="PF00646">
    <property type="entry name" value="F-box"/>
    <property type="match status" value="1"/>
</dbReference>
<feature type="domain" description="F-box" evidence="2">
    <location>
        <begin position="32"/>
        <end position="62"/>
    </location>
</feature>
<dbReference type="PANTHER" id="PTHR31672:SF2">
    <property type="entry name" value="F-BOX DOMAIN-CONTAINING PROTEIN"/>
    <property type="match status" value="1"/>
</dbReference>
<accession>A0ABD3I691</accession>
<dbReference type="InterPro" id="IPR050796">
    <property type="entry name" value="SCF_F-box_component"/>
</dbReference>
<dbReference type="Proteomes" id="UP001633002">
    <property type="component" value="Unassembled WGS sequence"/>
</dbReference>
<dbReference type="InterPro" id="IPR001810">
    <property type="entry name" value="F-box_dom"/>
</dbReference>
<evidence type="ECO:0000313" key="3">
    <source>
        <dbReference type="EMBL" id="KAL3699225.1"/>
    </source>
</evidence>
<evidence type="ECO:0000313" key="4">
    <source>
        <dbReference type="Proteomes" id="UP001633002"/>
    </source>
</evidence>
<sequence length="452" mass="51368">MNLNIVRNIENPHHGERTCEQTEGSSSSVDTDLPEDLLERIFSWIPFPQVYKVRALSKHWCSKYTPPRDSDSLHLYPFGTITASQNWPSYVSVFRIRHKLISPYGPHAYSAQTATLQQPFNRLVYAYPAQITPRPERLSHIDLFALNERANSWKPFAFHPRLAQVFETQSFEHGILSPGEYWRKSTWAVGGSLVAVFIPSSSPWSIPSRLLVTNWLTGDTETVPAPGFSTLPRPETRSIPVGSKDYEVFQLDSQWQRSTNRGISTLVCHHYDSCRKTWLSKSVVESSDVPGQKLEIAGDGSMPFLFPNWVRIGDTICALISQDEKMFIASWNLKTGTLETKLLPLEYEDELQLFKAGVFLVASKFVIVILFAVRGVPTLYALSASEVRFYDYEPEGCYFAEVYRTQGQGFTRYGKDLVADSECIHLVAVSYNIREVQRRNIRQPGLNPFAVP</sequence>